<dbReference type="EMBL" id="UOEZ01000048">
    <property type="protein sequence ID" value="VAW37008.1"/>
    <property type="molecule type" value="Genomic_DNA"/>
</dbReference>
<reference evidence="2" key="1">
    <citation type="submission" date="2018-06" db="EMBL/GenBank/DDBJ databases">
        <authorList>
            <person name="Zhirakovskaya E."/>
        </authorList>
    </citation>
    <scope>NUCLEOTIDE SEQUENCE</scope>
</reference>
<feature type="domain" description="Ice-binding protein C-terminal" evidence="1">
    <location>
        <begin position="494"/>
        <end position="518"/>
    </location>
</feature>
<proteinExistence type="predicted"/>
<organism evidence="2">
    <name type="scientific">hydrothermal vent metagenome</name>
    <dbReference type="NCBI Taxonomy" id="652676"/>
    <lineage>
        <taxon>unclassified sequences</taxon>
        <taxon>metagenomes</taxon>
        <taxon>ecological metagenomes</taxon>
    </lineage>
</organism>
<dbReference type="AlphaFoldDB" id="A0A3B0V0N6"/>
<dbReference type="InterPro" id="IPR013424">
    <property type="entry name" value="Ice-binding_C"/>
</dbReference>
<dbReference type="Pfam" id="PF07589">
    <property type="entry name" value="PEP-CTERM"/>
    <property type="match status" value="1"/>
</dbReference>
<evidence type="ECO:0000259" key="1">
    <source>
        <dbReference type="Pfam" id="PF07589"/>
    </source>
</evidence>
<protein>
    <recommendedName>
        <fullName evidence="1">Ice-binding protein C-terminal domain-containing protein</fullName>
    </recommendedName>
</protein>
<evidence type="ECO:0000313" key="2">
    <source>
        <dbReference type="EMBL" id="VAW37008.1"/>
    </source>
</evidence>
<gene>
    <name evidence="2" type="ORF">MNBD_DELTA02-509</name>
</gene>
<sequence>MGFDLSGIKKYLGRGLVLIAVAVIILGLSQRAEAGYTLIDSPNWEIVIDDSGYSDNLVDNRPGFEGRDYLSGEWGGAVGYTVGGSPATTPKWLTPLFEGPTWTTNSNFGLISATAAIGTNLDGFNIYQSTIGNADLEIEVTSQVVDTGTGMAIGTDPASSGGAGSSLNSDQYVFKQTYGITNISGEDITDLKFYQLLVGDNATSSLYDDRDYGGTLGSYQFDTTVNGESYDWNNATGEWYVHDDALTLHTDTAPTGYESGEYIDSGDMTKPAAGVHISVEAGSLNGVDDFTLVDPDSRAGGAQEHTLANLAPGATEIHDVLISINSVDDILPWRPGDSFLDPIMPDEMTLEGDVWLFWFGAPDGEMTFIDPDIAIGYDYYHGDPFNLDFDPLDDDPYIPYNPDQNFQSVLLPDLGDGFYDLYLFDTATDSWVFEAILKAGEEYNFGAGGVDRFRILGIEEYLGIYPTDPTAFVTGLTLVTPGTIAVTMQAITNPVPEPSTYLLLGSGLAGLIVWRKRRNKG</sequence>
<accession>A0A3B0V0N6</accession>
<name>A0A3B0V0N6_9ZZZZ</name>
<dbReference type="NCBIfam" id="TIGR02595">
    <property type="entry name" value="PEP_CTERM"/>
    <property type="match status" value="1"/>
</dbReference>